<organism evidence="2">
    <name type="scientific">Desulfobacca acetoxidans</name>
    <dbReference type="NCBI Taxonomy" id="60893"/>
    <lineage>
        <taxon>Bacteria</taxon>
        <taxon>Pseudomonadati</taxon>
        <taxon>Thermodesulfobacteriota</taxon>
        <taxon>Desulfobaccia</taxon>
        <taxon>Desulfobaccales</taxon>
        <taxon>Desulfobaccaceae</taxon>
        <taxon>Desulfobacca</taxon>
    </lineage>
</organism>
<gene>
    <name evidence="2" type="ORF">ENW48_06395</name>
</gene>
<dbReference type="Gene3D" id="3.50.50.60">
    <property type="entry name" value="FAD/NAD(P)-binding domain"/>
    <property type="match status" value="1"/>
</dbReference>
<sequence length="488" mass="53104">MKIITASGERPRVLPWRGDAPQACHGQFPPLQGKKGGVIWPDRVEIQVEVAVVGAGLSGLTAAYHLRDRQLVVLEAGSQPGGVCLPGSYRGQPYPAGSAYFYLPEDPQSLSWYQELGLNPEKARVSPPASALYQGGDWYPDCFSAQGLVSLPFPPRVKEELQRFAGELAELEETWEPLGSEVLSHPELDQLSLKQYLEEKRGFPPELTHYFDPYCRSCLGAGAEDVSAWAALYFLMSEFSPASRTAAFPEGNARLVRALAEALPRSVLVQHTVVDLKNTPGGPHLLVWDAKGRRHFRLAAAVVILAVGKFVVRRLLGPDCGFDLKAFQAFRYSSYVVAALCGPLTLEAPGFENWVAGEPAFSDFILSPRAGSPGGPRVMVLFAPQPYPKGRGRLLARSPGDQARELLEAVARHFPGLPAEVEEIHLYRFGHAQVVPYPGFLSLLKSRVKSRKGRIILAAADLEGLPCVEAAIIQGEKAAGQAREILGI</sequence>
<dbReference type="EMBL" id="DTKJ01000043">
    <property type="protein sequence ID" value="HGZ11832.1"/>
    <property type="molecule type" value="Genomic_DNA"/>
</dbReference>
<dbReference type="GO" id="GO:0016491">
    <property type="term" value="F:oxidoreductase activity"/>
    <property type="evidence" value="ECO:0007669"/>
    <property type="project" value="InterPro"/>
</dbReference>
<dbReference type="InterPro" id="IPR036188">
    <property type="entry name" value="FAD/NAD-bd_sf"/>
</dbReference>
<proteinExistence type="predicted"/>
<dbReference type="SUPFAM" id="SSF51905">
    <property type="entry name" value="FAD/NAD(P)-binding domain"/>
    <property type="match status" value="1"/>
</dbReference>
<feature type="domain" description="Amine oxidase" evidence="1">
    <location>
        <begin position="57"/>
        <end position="481"/>
    </location>
</feature>
<protein>
    <recommendedName>
        <fullName evidence="1">Amine oxidase domain-containing protein</fullName>
    </recommendedName>
</protein>
<reference evidence="2" key="1">
    <citation type="journal article" date="2020" name="mSystems">
        <title>Genome- and Community-Level Interaction Insights into Carbon Utilization and Element Cycling Functions of Hydrothermarchaeota in Hydrothermal Sediment.</title>
        <authorList>
            <person name="Zhou Z."/>
            <person name="Liu Y."/>
            <person name="Xu W."/>
            <person name="Pan J."/>
            <person name="Luo Z.H."/>
            <person name="Li M."/>
        </authorList>
    </citation>
    <scope>NUCLEOTIDE SEQUENCE [LARGE SCALE GENOMIC DNA]</scope>
    <source>
        <strain evidence="2">SpSt-853</strain>
    </source>
</reference>
<dbReference type="InterPro" id="IPR050464">
    <property type="entry name" value="Zeta_carotene_desat/Oxidored"/>
</dbReference>
<accession>A0A7C5AMP5</accession>
<dbReference type="PANTHER" id="PTHR42923">
    <property type="entry name" value="PROTOPORPHYRINOGEN OXIDASE"/>
    <property type="match status" value="1"/>
</dbReference>
<comment type="caution">
    <text evidence="2">The sequence shown here is derived from an EMBL/GenBank/DDBJ whole genome shotgun (WGS) entry which is preliminary data.</text>
</comment>
<name>A0A7C5AMP5_9BACT</name>
<dbReference type="AlphaFoldDB" id="A0A7C5AMP5"/>
<evidence type="ECO:0000259" key="1">
    <source>
        <dbReference type="Pfam" id="PF01593"/>
    </source>
</evidence>
<evidence type="ECO:0000313" key="2">
    <source>
        <dbReference type="EMBL" id="HGZ11832.1"/>
    </source>
</evidence>
<dbReference type="Pfam" id="PF01593">
    <property type="entry name" value="Amino_oxidase"/>
    <property type="match status" value="1"/>
</dbReference>
<dbReference type="InterPro" id="IPR002937">
    <property type="entry name" value="Amino_oxidase"/>
</dbReference>